<protein>
    <submittedName>
        <fullName evidence="2">Uncharacterized protein</fullName>
    </submittedName>
</protein>
<reference evidence="2 3" key="1">
    <citation type="journal article" date="2017" name="Nature">
        <title>The Apostasia genome and the evolution of orchids.</title>
        <authorList>
            <person name="Zhang G.Q."/>
            <person name="Liu K.W."/>
            <person name="Li Z."/>
            <person name="Lohaus R."/>
            <person name="Hsiao Y.Y."/>
            <person name="Niu S.C."/>
            <person name="Wang J.Y."/>
            <person name="Lin Y.C."/>
            <person name="Xu Q."/>
            <person name="Chen L.J."/>
            <person name="Yoshida K."/>
            <person name="Fujiwara S."/>
            <person name="Wang Z.W."/>
            <person name="Zhang Y.Q."/>
            <person name="Mitsuda N."/>
            <person name="Wang M."/>
            <person name="Liu G.H."/>
            <person name="Pecoraro L."/>
            <person name="Huang H.X."/>
            <person name="Xiao X.J."/>
            <person name="Lin M."/>
            <person name="Wu X.Y."/>
            <person name="Wu W.L."/>
            <person name="Chen Y.Y."/>
            <person name="Chang S.B."/>
            <person name="Sakamoto S."/>
            <person name="Ohme-Takagi M."/>
            <person name="Yagi M."/>
            <person name="Zeng S.J."/>
            <person name="Shen C.Y."/>
            <person name="Yeh C.M."/>
            <person name="Luo Y.B."/>
            <person name="Tsai W.C."/>
            <person name="Van de Peer Y."/>
            <person name="Liu Z.J."/>
        </authorList>
    </citation>
    <scope>NUCLEOTIDE SEQUENCE [LARGE SCALE GENOMIC DNA]</scope>
    <source>
        <strain evidence="3">cv. Shenzhen</strain>
        <tissue evidence="2">Stem</tissue>
    </source>
</reference>
<dbReference type="AlphaFoldDB" id="A0A2I0BBV3"/>
<gene>
    <name evidence="2" type="ORF">AXF42_Ash005602</name>
</gene>
<dbReference type="EMBL" id="KZ451895">
    <property type="protein sequence ID" value="PKA65270.1"/>
    <property type="molecule type" value="Genomic_DNA"/>
</dbReference>
<dbReference type="OrthoDB" id="409644at2759"/>
<evidence type="ECO:0000313" key="2">
    <source>
        <dbReference type="EMBL" id="PKA65270.1"/>
    </source>
</evidence>
<dbReference type="Proteomes" id="UP000236161">
    <property type="component" value="Unassembled WGS sequence"/>
</dbReference>
<dbReference type="Pfam" id="PF00514">
    <property type="entry name" value="Arm"/>
    <property type="match status" value="1"/>
</dbReference>
<organism evidence="2 3">
    <name type="scientific">Apostasia shenzhenica</name>
    <dbReference type="NCBI Taxonomy" id="1088818"/>
    <lineage>
        <taxon>Eukaryota</taxon>
        <taxon>Viridiplantae</taxon>
        <taxon>Streptophyta</taxon>
        <taxon>Embryophyta</taxon>
        <taxon>Tracheophyta</taxon>
        <taxon>Spermatophyta</taxon>
        <taxon>Magnoliopsida</taxon>
        <taxon>Liliopsida</taxon>
        <taxon>Asparagales</taxon>
        <taxon>Orchidaceae</taxon>
        <taxon>Apostasioideae</taxon>
        <taxon>Apostasia</taxon>
    </lineage>
</organism>
<dbReference type="Gene3D" id="1.25.10.10">
    <property type="entry name" value="Leucine-rich Repeat Variant"/>
    <property type="match status" value="1"/>
</dbReference>
<dbReference type="SUPFAM" id="SSF48371">
    <property type="entry name" value="ARM repeat"/>
    <property type="match status" value="1"/>
</dbReference>
<dbReference type="PANTHER" id="PTHR47451">
    <property type="entry name" value="ARM REPEAT SUPERFAMILY PROTEIN"/>
    <property type="match status" value="1"/>
</dbReference>
<feature type="repeat" description="ARM" evidence="1">
    <location>
        <begin position="37"/>
        <end position="79"/>
    </location>
</feature>
<dbReference type="PANTHER" id="PTHR47451:SF1">
    <property type="entry name" value="ARM REPEAT SUPERFAMILY PROTEIN"/>
    <property type="match status" value="1"/>
</dbReference>
<sequence length="97" mass="10669">MLGLNNDPLDREQAVVTLWKYSDGGKDCVDCIMKLSGSMNLILNLMKSNNPSTCEAAAGLLRNISSVKLYRDMITESGTIQEISWLLHQSVSTTGVY</sequence>
<dbReference type="InterPro" id="IPR000225">
    <property type="entry name" value="Armadillo"/>
</dbReference>
<evidence type="ECO:0000313" key="3">
    <source>
        <dbReference type="Proteomes" id="UP000236161"/>
    </source>
</evidence>
<dbReference type="STRING" id="1088818.A0A2I0BBV3"/>
<dbReference type="InterPro" id="IPR016024">
    <property type="entry name" value="ARM-type_fold"/>
</dbReference>
<name>A0A2I0BBV3_9ASPA</name>
<dbReference type="InterPro" id="IPR011989">
    <property type="entry name" value="ARM-like"/>
</dbReference>
<proteinExistence type="predicted"/>
<keyword evidence="3" id="KW-1185">Reference proteome</keyword>
<accession>A0A2I0BBV3</accession>
<dbReference type="PROSITE" id="PS50176">
    <property type="entry name" value="ARM_REPEAT"/>
    <property type="match status" value="1"/>
</dbReference>
<evidence type="ECO:0000256" key="1">
    <source>
        <dbReference type="PROSITE-ProRule" id="PRU00259"/>
    </source>
</evidence>